<sequence>MSKPILYTFPGSVWAAVPELLIADLYPEGSIETKVINLVNGENFEPSFIKLNPNATLPTLEADGKAYTSTADVTSYLIKNAPVSVKAGTEFIRIIHEDSLDPNFAFFLATDEVTLQAKATSLPGLFLSGRQTALERHVSTPEGAPHKQFYEEKIKSNGSLLAIYQGKVSEAGKQAFFQGSQGHLERIEAFIQKDLPGYLPESAQFLGGERPGQDDFHLAAWLTRIFAALGATGPENGLKAMEKAFGKPVPDKVAKYWDAWNQRPSWKKVYAGGLH</sequence>
<reference evidence="2 3" key="1">
    <citation type="journal article" date="2020" name="ISME J.">
        <title>Uncovering the hidden diversity of litter-decomposition mechanisms in mushroom-forming fungi.</title>
        <authorList>
            <person name="Floudas D."/>
            <person name="Bentzer J."/>
            <person name="Ahren D."/>
            <person name="Johansson T."/>
            <person name="Persson P."/>
            <person name="Tunlid A."/>
        </authorList>
    </citation>
    <scope>NUCLEOTIDE SEQUENCE [LARGE SCALE GENOMIC DNA]</scope>
    <source>
        <strain evidence="2 3">CBS 291.85</strain>
    </source>
</reference>
<dbReference type="InterPro" id="IPR036249">
    <property type="entry name" value="Thioredoxin-like_sf"/>
</dbReference>
<dbReference type="Gene3D" id="3.40.30.10">
    <property type="entry name" value="Glutaredoxin"/>
    <property type="match status" value="1"/>
</dbReference>
<name>A0A8H5LT70_9AGAR</name>
<dbReference type="InterPro" id="IPR036282">
    <property type="entry name" value="Glutathione-S-Trfase_C_sf"/>
</dbReference>
<dbReference type="Pfam" id="PF02798">
    <property type="entry name" value="GST_N"/>
    <property type="match status" value="1"/>
</dbReference>
<dbReference type="SUPFAM" id="SSF52833">
    <property type="entry name" value="Thioredoxin-like"/>
    <property type="match status" value="1"/>
</dbReference>
<proteinExistence type="predicted"/>
<organism evidence="2 3">
    <name type="scientific">Tetrapyrgos nigripes</name>
    <dbReference type="NCBI Taxonomy" id="182062"/>
    <lineage>
        <taxon>Eukaryota</taxon>
        <taxon>Fungi</taxon>
        <taxon>Dikarya</taxon>
        <taxon>Basidiomycota</taxon>
        <taxon>Agaricomycotina</taxon>
        <taxon>Agaricomycetes</taxon>
        <taxon>Agaricomycetidae</taxon>
        <taxon>Agaricales</taxon>
        <taxon>Marasmiineae</taxon>
        <taxon>Marasmiaceae</taxon>
        <taxon>Tetrapyrgos</taxon>
    </lineage>
</organism>
<evidence type="ECO:0000313" key="3">
    <source>
        <dbReference type="Proteomes" id="UP000559256"/>
    </source>
</evidence>
<dbReference type="OrthoDB" id="412788at2759"/>
<evidence type="ECO:0000313" key="2">
    <source>
        <dbReference type="EMBL" id="KAF5368603.1"/>
    </source>
</evidence>
<dbReference type="Proteomes" id="UP000559256">
    <property type="component" value="Unassembled WGS sequence"/>
</dbReference>
<dbReference type="EMBL" id="JAACJM010000015">
    <property type="protein sequence ID" value="KAF5368603.1"/>
    <property type="molecule type" value="Genomic_DNA"/>
</dbReference>
<dbReference type="InterPro" id="IPR004045">
    <property type="entry name" value="Glutathione_S-Trfase_N"/>
</dbReference>
<protein>
    <recommendedName>
        <fullName evidence="1">GST N-terminal domain-containing protein</fullName>
    </recommendedName>
</protein>
<dbReference type="PROSITE" id="PS50404">
    <property type="entry name" value="GST_NTER"/>
    <property type="match status" value="1"/>
</dbReference>
<keyword evidence="3" id="KW-1185">Reference proteome</keyword>
<feature type="domain" description="GST N-terminal" evidence="1">
    <location>
        <begin position="2"/>
        <end position="85"/>
    </location>
</feature>
<evidence type="ECO:0000259" key="1">
    <source>
        <dbReference type="PROSITE" id="PS50404"/>
    </source>
</evidence>
<accession>A0A8H5LT70</accession>
<dbReference type="Gene3D" id="1.20.1050.10">
    <property type="match status" value="1"/>
</dbReference>
<gene>
    <name evidence="2" type="ORF">D9758_002397</name>
</gene>
<comment type="caution">
    <text evidence="2">The sequence shown here is derived from an EMBL/GenBank/DDBJ whole genome shotgun (WGS) entry which is preliminary data.</text>
</comment>
<dbReference type="AlphaFoldDB" id="A0A8H5LT70"/>
<dbReference type="SUPFAM" id="SSF47616">
    <property type="entry name" value="GST C-terminal domain-like"/>
    <property type="match status" value="1"/>
</dbReference>